<sequence>MDILKALLQALWQQDFETLADPTLVWAIYGVLFMILFLENGLLPAAFLPGDSLLILVGVLIAKGTMNFPLTLFILTTAASLGCWVSYIQGRWLGNTPTVQNWLSHLPAQYHQRAHQLFHRHGLSALLIGRFIAFVRTLLPTIAGLSGLSNARFQFFNWMSGFLWVLILTVMGFALGKTPIFRRYEDELMFCLMLLPLVLLVFGLVGSLVVLWRKRSSNGKQKGQP</sequence>
<comment type="similarity">
    <text evidence="2 7">Belongs to the DedA family.</text>
</comment>
<proteinExistence type="inferred from homology"/>
<dbReference type="AlphaFoldDB" id="A0A1W6B5J9"/>
<name>A0A1W6B5J9_9GAMM</name>
<keyword evidence="5 7" id="KW-1133">Transmembrane helix</keyword>
<comment type="subcellular location">
    <subcellularLocation>
        <location evidence="1 7">Cell membrane</location>
        <topology evidence="1 7">Multi-pass membrane protein</topology>
    </subcellularLocation>
</comment>
<evidence type="ECO:0000256" key="5">
    <source>
        <dbReference type="ARBA" id="ARBA00022989"/>
    </source>
</evidence>
<dbReference type="RefSeq" id="WP_085069956.1">
    <property type="nucleotide sequence ID" value="NZ_CP019706.1"/>
</dbReference>
<feature type="transmembrane region" description="Helical" evidence="7">
    <location>
        <begin position="20"/>
        <end position="38"/>
    </location>
</feature>
<evidence type="ECO:0000313" key="10">
    <source>
        <dbReference type="Proteomes" id="UP000192900"/>
    </source>
</evidence>
<evidence type="ECO:0000256" key="1">
    <source>
        <dbReference type="ARBA" id="ARBA00004651"/>
    </source>
</evidence>
<dbReference type="InterPro" id="IPR032816">
    <property type="entry name" value="VTT_dom"/>
</dbReference>
<dbReference type="PANTHER" id="PTHR30353:SF11">
    <property type="entry name" value="INNER MEMBRANE PROTEIN YQJA"/>
    <property type="match status" value="1"/>
</dbReference>
<reference evidence="9 10" key="1">
    <citation type="submission" date="2017-02" db="EMBL/GenBank/DDBJ databases">
        <title>Complete genome sequence of the drought resistance-promoting endophyte Pantoea alhagi LTYR-11Z.</title>
        <authorList>
            <person name="Zhang L."/>
        </authorList>
    </citation>
    <scope>NUCLEOTIDE SEQUENCE [LARGE SCALE GENOMIC DNA]</scope>
    <source>
        <strain evidence="9 10">LTYR-11Z</strain>
    </source>
</reference>
<evidence type="ECO:0000256" key="4">
    <source>
        <dbReference type="ARBA" id="ARBA00022692"/>
    </source>
</evidence>
<evidence type="ECO:0000313" key="9">
    <source>
        <dbReference type="EMBL" id="ARJ42361.1"/>
    </source>
</evidence>
<dbReference type="OrthoDB" id="13976at2"/>
<dbReference type="InterPro" id="IPR032818">
    <property type="entry name" value="DedA-like"/>
</dbReference>
<feature type="transmembrane region" description="Helical" evidence="7">
    <location>
        <begin position="188"/>
        <end position="212"/>
    </location>
</feature>
<evidence type="ECO:0000256" key="7">
    <source>
        <dbReference type="RuleBase" id="RU367016"/>
    </source>
</evidence>
<keyword evidence="3 7" id="KW-1003">Cell membrane</keyword>
<feature type="transmembrane region" description="Helical" evidence="7">
    <location>
        <begin position="123"/>
        <end position="143"/>
    </location>
</feature>
<dbReference type="Pfam" id="PF09335">
    <property type="entry name" value="VTT_dom"/>
    <property type="match status" value="1"/>
</dbReference>
<dbReference type="STRING" id="1891675.B1H58_10250"/>
<evidence type="ECO:0000256" key="2">
    <source>
        <dbReference type="ARBA" id="ARBA00010792"/>
    </source>
</evidence>
<feature type="transmembrane region" description="Helical" evidence="7">
    <location>
        <begin position="155"/>
        <end position="176"/>
    </location>
</feature>
<keyword evidence="10" id="KW-1185">Reference proteome</keyword>
<dbReference type="KEGG" id="palh:B1H58_10250"/>
<evidence type="ECO:0000259" key="8">
    <source>
        <dbReference type="Pfam" id="PF09335"/>
    </source>
</evidence>
<gene>
    <name evidence="9" type="ORF">B1H58_10250</name>
</gene>
<accession>A0A1W6B5J9</accession>
<dbReference type="EMBL" id="CP019706">
    <property type="protein sequence ID" value="ARJ42361.1"/>
    <property type="molecule type" value="Genomic_DNA"/>
</dbReference>
<dbReference type="PANTHER" id="PTHR30353">
    <property type="entry name" value="INNER MEMBRANE PROTEIN DEDA-RELATED"/>
    <property type="match status" value="1"/>
</dbReference>
<dbReference type="Proteomes" id="UP000192900">
    <property type="component" value="Chromosome"/>
</dbReference>
<keyword evidence="6 7" id="KW-0472">Membrane</keyword>
<evidence type="ECO:0000256" key="3">
    <source>
        <dbReference type="ARBA" id="ARBA00022475"/>
    </source>
</evidence>
<dbReference type="GO" id="GO:0005886">
    <property type="term" value="C:plasma membrane"/>
    <property type="evidence" value="ECO:0007669"/>
    <property type="project" value="UniProtKB-SubCell"/>
</dbReference>
<organism evidence="9 10">
    <name type="scientific">Pantoea alhagi</name>
    <dbReference type="NCBI Taxonomy" id="1891675"/>
    <lineage>
        <taxon>Bacteria</taxon>
        <taxon>Pseudomonadati</taxon>
        <taxon>Pseudomonadota</taxon>
        <taxon>Gammaproteobacteria</taxon>
        <taxon>Enterobacterales</taxon>
        <taxon>Erwiniaceae</taxon>
        <taxon>Pantoea</taxon>
    </lineage>
</organism>
<feature type="domain" description="VTT" evidence="8">
    <location>
        <begin position="48"/>
        <end position="172"/>
    </location>
</feature>
<evidence type="ECO:0000256" key="6">
    <source>
        <dbReference type="ARBA" id="ARBA00023136"/>
    </source>
</evidence>
<protein>
    <submittedName>
        <fullName evidence="9">DedA family protein</fullName>
    </submittedName>
</protein>
<keyword evidence="4 7" id="KW-0812">Transmembrane</keyword>